<dbReference type="InterPro" id="IPR000639">
    <property type="entry name" value="Epox_hydrolase-like"/>
</dbReference>
<dbReference type="PRINTS" id="PR00412">
    <property type="entry name" value="EPOXHYDRLASE"/>
</dbReference>
<dbReference type="PANTHER" id="PTHR43798:SF29">
    <property type="entry name" value="AB HYDROLASE-1 DOMAIN-CONTAINING PROTEIN"/>
    <property type="match status" value="1"/>
</dbReference>
<dbReference type="Proteomes" id="UP000094828">
    <property type="component" value="Unassembled WGS sequence"/>
</dbReference>
<proteinExistence type="predicted"/>
<dbReference type="GO" id="GO:0003824">
    <property type="term" value="F:catalytic activity"/>
    <property type="evidence" value="ECO:0007669"/>
    <property type="project" value="InterPro"/>
</dbReference>
<dbReference type="SUPFAM" id="SSF53474">
    <property type="entry name" value="alpha/beta-Hydrolases"/>
    <property type="match status" value="1"/>
</dbReference>
<organism evidence="2 3">
    <name type="scientific">Planctopirus hydrillae</name>
    <dbReference type="NCBI Taxonomy" id="1841610"/>
    <lineage>
        <taxon>Bacteria</taxon>
        <taxon>Pseudomonadati</taxon>
        <taxon>Planctomycetota</taxon>
        <taxon>Planctomycetia</taxon>
        <taxon>Planctomycetales</taxon>
        <taxon>Planctomycetaceae</taxon>
        <taxon>Planctopirus</taxon>
    </lineage>
</organism>
<comment type="caution">
    <text evidence="2">The sequence shown here is derived from an EMBL/GenBank/DDBJ whole genome shotgun (WGS) entry which is preliminary data.</text>
</comment>
<accession>A0A1C3EC78</accession>
<protein>
    <recommendedName>
        <fullName evidence="1">AB hydrolase-1 domain-containing protein</fullName>
    </recommendedName>
</protein>
<dbReference type="InterPro" id="IPR029058">
    <property type="entry name" value="AB_hydrolase_fold"/>
</dbReference>
<feature type="domain" description="AB hydrolase-1" evidence="1">
    <location>
        <begin position="22"/>
        <end position="256"/>
    </location>
</feature>
<dbReference type="PRINTS" id="PR00111">
    <property type="entry name" value="ABHYDROLASE"/>
</dbReference>
<evidence type="ECO:0000259" key="1">
    <source>
        <dbReference type="Pfam" id="PF12697"/>
    </source>
</evidence>
<gene>
    <name evidence="2" type="ORF">A6X21_05270</name>
</gene>
<keyword evidence="3" id="KW-1185">Reference proteome</keyword>
<evidence type="ECO:0000313" key="3">
    <source>
        <dbReference type="Proteomes" id="UP000094828"/>
    </source>
</evidence>
<dbReference type="InterPro" id="IPR000073">
    <property type="entry name" value="AB_hydrolase_1"/>
</dbReference>
<reference evidence="2 3" key="1">
    <citation type="submission" date="2016-05" db="EMBL/GenBank/DDBJ databases">
        <title>Genomic and physiological characterization of Planctopirus sp. isolated from fresh water lake.</title>
        <authorList>
            <person name="Subhash Y."/>
            <person name="Ramana C."/>
        </authorList>
    </citation>
    <scope>NUCLEOTIDE SEQUENCE [LARGE SCALE GENOMIC DNA]</scope>
    <source>
        <strain evidence="2 3">JC280</strain>
    </source>
</reference>
<dbReference type="OrthoDB" id="252464at2"/>
<dbReference type="Gene3D" id="3.40.50.1820">
    <property type="entry name" value="alpha/beta hydrolase"/>
    <property type="match status" value="1"/>
</dbReference>
<dbReference type="InterPro" id="IPR050266">
    <property type="entry name" value="AB_hydrolase_sf"/>
</dbReference>
<dbReference type="STRING" id="1841610.A6X21_05270"/>
<dbReference type="EMBL" id="LYDR01000099">
    <property type="protein sequence ID" value="ODA30843.1"/>
    <property type="molecule type" value="Genomic_DNA"/>
</dbReference>
<sequence length="265" mass="28679">MPYFETTAGRVFAVVQGEGPPVVLLHGFPLTHRMWREQMVPLSANHQLIVPDFPGFGQTPLVKDSLSIDDYAIVTSALLDVIAPQQPVHVVGLSMGGYIAMGMLRQAADRIRSLALLNTKREADTPEAAQKRLAMVDKLLVEGSRVAAEAMMPMVMAPDVNEDRPALFDFVRDLMISQAARGLAVAQRAMASRPDSTDLLARCSVPVLVVAGSEDKITPPQGMAEMARDIPGSHFVTIADSGHLSPLEKPVAVNEALISHFQRNP</sequence>
<dbReference type="PANTHER" id="PTHR43798">
    <property type="entry name" value="MONOACYLGLYCEROL LIPASE"/>
    <property type="match status" value="1"/>
</dbReference>
<dbReference type="Pfam" id="PF12697">
    <property type="entry name" value="Abhydrolase_6"/>
    <property type="match status" value="1"/>
</dbReference>
<dbReference type="RefSeq" id="WP_068848173.1">
    <property type="nucleotide sequence ID" value="NZ_LYDR01000099.1"/>
</dbReference>
<dbReference type="AlphaFoldDB" id="A0A1C3EC78"/>
<name>A0A1C3EC78_9PLAN</name>
<evidence type="ECO:0000313" key="2">
    <source>
        <dbReference type="EMBL" id="ODA30843.1"/>
    </source>
</evidence>